<protein>
    <submittedName>
        <fullName evidence="2">Phosphotransferase</fullName>
    </submittedName>
</protein>
<evidence type="ECO:0000313" key="2">
    <source>
        <dbReference type="EMBL" id="QWQ31298.1"/>
    </source>
</evidence>
<accession>A0A8F1SA75</accession>
<keyword evidence="3" id="KW-1185">Reference proteome</keyword>
<dbReference type="EMBL" id="CP076459">
    <property type="protein sequence ID" value="QWQ31298.1"/>
    <property type="molecule type" value="Genomic_DNA"/>
</dbReference>
<dbReference type="SUPFAM" id="SSF56112">
    <property type="entry name" value="Protein kinase-like (PK-like)"/>
    <property type="match status" value="1"/>
</dbReference>
<dbReference type="AlphaFoldDB" id="A0A8F1SA75"/>
<proteinExistence type="predicted"/>
<evidence type="ECO:0000313" key="3">
    <source>
        <dbReference type="Proteomes" id="UP000677117"/>
    </source>
</evidence>
<dbReference type="Proteomes" id="UP000677117">
    <property type="component" value="Chromosome"/>
</dbReference>
<dbReference type="RefSeq" id="WP_232736094.1">
    <property type="nucleotide sequence ID" value="NZ_CP076459.1"/>
</dbReference>
<organism evidence="2 3">
    <name type="scientific">Candidatus Minimicrobia vallesae</name>
    <dbReference type="NCBI Taxonomy" id="2841264"/>
    <lineage>
        <taxon>Bacteria</taxon>
        <taxon>Candidatus Saccharimonadota</taxon>
        <taxon>Candidatus Saccharimonadota incertae sedis</taxon>
        <taxon>Candidatus Minimicrobia</taxon>
    </lineage>
</organism>
<dbReference type="Pfam" id="PF01636">
    <property type="entry name" value="APH"/>
    <property type="match status" value="1"/>
</dbReference>
<reference evidence="2" key="1">
    <citation type="submission" date="2021-06" db="EMBL/GenBank/DDBJ databases">
        <title>An adapted protocol for Saccharibacteria cultivation: two new species join this phylum of Candidate Phyla Radiations.</title>
        <authorList>
            <person name="Ibrahim A."/>
            <person name="Maatouk M."/>
            <person name="Raoult D."/>
            <person name="Bittar F."/>
        </authorList>
    </citation>
    <scope>NUCLEOTIDE SEQUENCE</scope>
    <source>
        <strain evidence="2">IHU2</strain>
    </source>
</reference>
<feature type="domain" description="Aminoglycoside phosphotransferase" evidence="1">
    <location>
        <begin position="58"/>
        <end position="148"/>
    </location>
</feature>
<name>A0A8F1SA75_9BACT</name>
<dbReference type="Gene3D" id="3.90.1200.10">
    <property type="match status" value="1"/>
</dbReference>
<sequence length="232" mass="26349">MVPSVPVLIKPHRRNDKPRGTWCDDDRFGDYRLAADAFDIKPSRDSFIKEGWQSIDNQKIDKLHKLAPSFLDRLTPRSQAAAQSLLRDLASLRQIGSQTPKTNSLVFCHHDIRQSNMAWHPNYGTRLVDWSWSGLGESGSDITSLLIDLHKSHHDISPYQNIINLDYCLMLMGFWLNHATWPHHGNDTTRFQQFLSALSAYEIYINGYAFTASISTDSTSLFVGRSDVGSKV</sequence>
<dbReference type="KEGG" id="mvl:KOY49_03955"/>
<gene>
    <name evidence="2" type="ORF">KOY49_03955</name>
</gene>
<dbReference type="InterPro" id="IPR011009">
    <property type="entry name" value="Kinase-like_dom_sf"/>
</dbReference>
<evidence type="ECO:0000259" key="1">
    <source>
        <dbReference type="Pfam" id="PF01636"/>
    </source>
</evidence>
<dbReference type="InterPro" id="IPR002575">
    <property type="entry name" value="Aminoglycoside_PTrfase"/>
</dbReference>